<proteinExistence type="predicted"/>
<comment type="caution">
    <text evidence="1">The sequence shown here is derived from an EMBL/GenBank/DDBJ whole genome shotgun (WGS) entry which is preliminary data.</text>
</comment>
<protein>
    <submittedName>
        <fullName evidence="1">DUF3791 domain-containing protein</fullName>
    </submittedName>
</protein>
<name>A0AC61QPV6_9BACT</name>
<keyword evidence="2" id="KW-1185">Reference proteome</keyword>
<dbReference type="EMBL" id="SRZC01000011">
    <property type="protein sequence ID" value="TGX82173.1"/>
    <property type="molecule type" value="Genomic_DNA"/>
</dbReference>
<gene>
    <name evidence="1" type="ORF">E5358_07640</name>
</gene>
<sequence>MTREHVEYITAVIGTLSLMLGVSSSCIYNRINAAGIIDGYLVKCYDVLHTFSLEYVAQDIIDIMKRKGLEIC</sequence>
<dbReference type="Proteomes" id="UP000308886">
    <property type="component" value="Unassembled WGS sequence"/>
</dbReference>
<evidence type="ECO:0000313" key="1">
    <source>
        <dbReference type="EMBL" id="TGX82173.1"/>
    </source>
</evidence>
<organism evidence="1 2">
    <name type="scientific">Palleniella muris</name>
    <dbReference type="NCBI Taxonomy" id="3038145"/>
    <lineage>
        <taxon>Bacteria</taxon>
        <taxon>Pseudomonadati</taxon>
        <taxon>Bacteroidota</taxon>
        <taxon>Bacteroidia</taxon>
        <taxon>Bacteroidales</taxon>
        <taxon>Prevotellaceae</taxon>
        <taxon>Palleniella</taxon>
    </lineage>
</organism>
<reference evidence="1" key="1">
    <citation type="submission" date="2019-04" db="EMBL/GenBank/DDBJ databases">
        <title>Microbes associate with the intestines of laboratory mice.</title>
        <authorList>
            <person name="Navarre W."/>
            <person name="Wong E."/>
            <person name="Huang K."/>
            <person name="Tropini C."/>
            <person name="Ng K."/>
            <person name="Yu B."/>
        </authorList>
    </citation>
    <scope>NUCLEOTIDE SEQUENCE</scope>
    <source>
        <strain evidence="1">NM73_A23</strain>
    </source>
</reference>
<evidence type="ECO:0000313" key="2">
    <source>
        <dbReference type="Proteomes" id="UP000308886"/>
    </source>
</evidence>
<accession>A0AC61QPV6</accession>